<dbReference type="PANTHER" id="PTHR43798">
    <property type="entry name" value="MONOACYLGLYCEROL LIPASE"/>
    <property type="match status" value="1"/>
</dbReference>
<evidence type="ECO:0000259" key="1">
    <source>
        <dbReference type="Pfam" id="PF00561"/>
    </source>
</evidence>
<dbReference type="SUPFAM" id="SSF53474">
    <property type="entry name" value="alpha/beta-Hydrolases"/>
    <property type="match status" value="1"/>
</dbReference>
<dbReference type="InterPro" id="IPR000073">
    <property type="entry name" value="AB_hydrolase_1"/>
</dbReference>
<dbReference type="GO" id="GO:0016787">
    <property type="term" value="F:hydrolase activity"/>
    <property type="evidence" value="ECO:0007669"/>
    <property type="project" value="UniProtKB-KW"/>
</dbReference>
<dbReference type="PANTHER" id="PTHR43798:SF33">
    <property type="entry name" value="HYDROLASE, PUTATIVE (AFU_ORTHOLOGUE AFUA_2G14860)-RELATED"/>
    <property type="match status" value="1"/>
</dbReference>
<proteinExistence type="predicted"/>
<feature type="domain" description="AB hydrolase-1" evidence="1">
    <location>
        <begin position="27"/>
        <end position="244"/>
    </location>
</feature>
<dbReference type="Pfam" id="PF00561">
    <property type="entry name" value="Abhydrolase_1"/>
    <property type="match status" value="1"/>
</dbReference>
<dbReference type="EMBL" id="AP035881">
    <property type="protein sequence ID" value="BFP43837.1"/>
    <property type="molecule type" value="Genomic_DNA"/>
</dbReference>
<organism evidence="2">
    <name type="scientific">Kitasatospora sp. CMC57</name>
    <dbReference type="NCBI Taxonomy" id="3231513"/>
    <lineage>
        <taxon>Bacteria</taxon>
        <taxon>Bacillati</taxon>
        <taxon>Actinomycetota</taxon>
        <taxon>Actinomycetes</taxon>
        <taxon>Kitasatosporales</taxon>
        <taxon>Streptomycetaceae</taxon>
        <taxon>Kitasatospora</taxon>
    </lineage>
</organism>
<dbReference type="InterPro" id="IPR050266">
    <property type="entry name" value="AB_hydrolase_sf"/>
</dbReference>
<protein>
    <submittedName>
        <fullName evidence="2">Alpha/beta hydrolase</fullName>
    </submittedName>
</protein>
<evidence type="ECO:0000313" key="2">
    <source>
        <dbReference type="EMBL" id="BFP43837.1"/>
    </source>
</evidence>
<dbReference type="AlphaFoldDB" id="A0AB33JTX3"/>
<keyword evidence="2" id="KW-0378">Hydrolase</keyword>
<dbReference type="GO" id="GO:0016020">
    <property type="term" value="C:membrane"/>
    <property type="evidence" value="ECO:0007669"/>
    <property type="project" value="TreeGrafter"/>
</dbReference>
<dbReference type="Gene3D" id="3.40.50.1820">
    <property type="entry name" value="alpha/beta hydrolase"/>
    <property type="match status" value="1"/>
</dbReference>
<reference evidence="2" key="1">
    <citation type="submission" date="2024-07" db="EMBL/GenBank/DDBJ databases">
        <title>Complete genome sequences of cellulolytic bacteria, Kitasatospora sp. CMC57 and Streptomyces sp. CMC78, isolated from Japanese agricultural soil.</title>
        <authorList>
            <person name="Hashimoto T."/>
            <person name="Ito M."/>
            <person name="Iwamoto M."/>
            <person name="Fukahori D."/>
            <person name="Shoda T."/>
            <person name="Sakoda M."/>
            <person name="Morohoshi T."/>
            <person name="Mitsuboshi M."/>
            <person name="Nishizawa T."/>
        </authorList>
    </citation>
    <scope>NUCLEOTIDE SEQUENCE</scope>
    <source>
        <strain evidence="2">CMC57</strain>
    </source>
</reference>
<accession>A0AB33JTX3</accession>
<name>A0AB33JTX3_9ACTN</name>
<dbReference type="InterPro" id="IPR029058">
    <property type="entry name" value="AB_hydrolase_fold"/>
</dbReference>
<gene>
    <name evidence="2" type="ORF">KCMC57_02050</name>
</gene>
<sequence length="292" mass="32074">MIVARMPIFSSYDHVGIWYESAGQGDPLVVLGGGPGTDSRYLGDLGGLGEHRRLIFVDGRATGRSEVPEDRSTVSFVAQARDVEELRLHLGLERFDLLAHSAGCLTAQEYLAARPGRVRRAVLVTPVGRVEREPDPVELAELRAARSGEPWYEKAAEAHRRLTEGEATGAELAVLQSWTLPFSWYRWSRDRLVDYRHEHATSLPWLRDAFYAGAPGPGELPDRLARLAAGTTPVLVLAGAADALIGTVPARRVAESHADGRLEILTESGHRPWVEEPERFVAEVTAFLAEAE</sequence>